<evidence type="ECO:0000256" key="2">
    <source>
        <dbReference type="PROSITE-ProRule" id="PRU00335"/>
    </source>
</evidence>
<protein>
    <submittedName>
        <fullName evidence="5">TetR family transcriptional regulator</fullName>
    </submittedName>
</protein>
<dbReference type="SUPFAM" id="SSF46689">
    <property type="entry name" value="Homeodomain-like"/>
    <property type="match status" value="1"/>
</dbReference>
<dbReference type="AlphaFoldDB" id="A0A1A6BFC6"/>
<dbReference type="GO" id="GO:0003700">
    <property type="term" value="F:DNA-binding transcription factor activity"/>
    <property type="evidence" value="ECO:0007669"/>
    <property type="project" value="TreeGrafter"/>
</dbReference>
<organism evidence="5 6">
    <name type="scientific">Mycobacterium gordonae</name>
    <dbReference type="NCBI Taxonomy" id="1778"/>
    <lineage>
        <taxon>Bacteria</taxon>
        <taxon>Bacillati</taxon>
        <taxon>Actinomycetota</taxon>
        <taxon>Actinomycetes</taxon>
        <taxon>Mycobacteriales</taxon>
        <taxon>Mycobacteriaceae</taxon>
        <taxon>Mycobacterium</taxon>
    </lineage>
</organism>
<dbReference type="Gene3D" id="1.10.357.10">
    <property type="entry name" value="Tetracycline Repressor, domain 2"/>
    <property type="match status" value="1"/>
</dbReference>
<dbReference type="InterPro" id="IPR001647">
    <property type="entry name" value="HTH_TetR"/>
</dbReference>
<dbReference type="PRINTS" id="PR00455">
    <property type="entry name" value="HTHTETR"/>
</dbReference>
<keyword evidence="1 2" id="KW-0238">DNA-binding</keyword>
<proteinExistence type="predicted"/>
<feature type="compositionally biased region" description="Basic residues" evidence="3">
    <location>
        <begin position="1"/>
        <end position="14"/>
    </location>
</feature>
<accession>A0A1A6BFC6</accession>
<name>A0A1A6BFC6_MYCGO</name>
<evidence type="ECO:0000313" key="6">
    <source>
        <dbReference type="Proteomes" id="UP000093757"/>
    </source>
</evidence>
<feature type="domain" description="HTH tetR-type" evidence="4">
    <location>
        <begin position="19"/>
        <end position="79"/>
    </location>
</feature>
<dbReference type="PANTHER" id="PTHR30055">
    <property type="entry name" value="HTH-TYPE TRANSCRIPTIONAL REGULATOR RUTR"/>
    <property type="match status" value="1"/>
</dbReference>
<dbReference type="Pfam" id="PF00440">
    <property type="entry name" value="TetR_N"/>
    <property type="match status" value="1"/>
</dbReference>
<dbReference type="Proteomes" id="UP000093757">
    <property type="component" value="Unassembled WGS sequence"/>
</dbReference>
<evidence type="ECO:0000256" key="1">
    <source>
        <dbReference type="ARBA" id="ARBA00023125"/>
    </source>
</evidence>
<dbReference type="EMBL" id="MAEM01000321">
    <property type="protein sequence ID" value="OBS01035.1"/>
    <property type="molecule type" value="Genomic_DNA"/>
</dbReference>
<evidence type="ECO:0000313" key="5">
    <source>
        <dbReference type="EMBL" id="OBS01035.1"/>
    </source>
</evidence>
<evidence type="ECO:0000259" key="4">
    <source>
        <dbReference type="PROSITE" id="PS50977"/>
    </source>
</evidence>
<dbReference type="InterPro" id="IPR050109">
    <property type="entry name" value="HTH-type_TetR-like_transc_reg"/>
</dbReference>
<evidence type="ECO:0000256" key="3">
    <source>
        <dbReference type="SAM" id="MobiDB-lite"/>
    </source>
</evidence>
<dbReference type="GO" id="GO:0000976">
    <property type="term" value="F:transcription cis-regulatory region binding"/>
    <property type="evidence" value="ECO:0007669"/>
    <property type="project" value="TreeGrafter"/>
</dbReference>
<sequence length="213" mass="23731">MSRKARRNNMHRPARQRDPGRKERILVASAELVAERGFHGVGMVEIGARAGLVGSGIYRHFPSKEAILVALLDRVMRRLSEGAAAIISTALNDAEALSSLIDDHIRVAIEDRAVLAVYHREGHSVPLDEQRRMRRAQRHYVEEWVHVLGHLRPDLADGELRVTVHAAIGAIQSTLFFRSGFPESRLSELLRACAYGCLGVAPVKRVNSESQKH</sequence>
<dbReference type="PROSITE" id="PS50977">
    <property type="entry name" value="HTH_TETR_2"/>
    <property type="match status" value="1"/>
</dbReference>
<dbReference type="Gene3D" id="1.10.10.60">
    <property type="entry name" value="Homeodomain-like"/>
    <property type="match status" value="1"/>
</dbReference>
<feature type="DNA-binding region" description="H-T-H motif" evidence="2">
    <location>
        <begin position="42"/>
        <end position="61"/>
    </location>
</feature>
<reference evidence="5 6" key="1">
    <citation type="submission" date="2016-06" db="EMBL/GenBank/DDBJ databases">
        <authorList>
            <person name="Kjaerup R.B."/>
            <person name="Dalgaard T.S."/>
            <person name="Juul-Madsen H.R."/>
        </authorList>
    </citation>
    <scope>NUCLEOTIDE SEQUENCE [LARGE SCALE GENOMIC DNA]</scope>
    <source>
        <strain evidence="5 6">1245752.6</strain>
    </source>
</reference>
<gene>
    <name evidence="5" type="ORF">A9W98_22110</name>
</gene>
<dbReference type="InterPro" id="IPR009057">
    <property type="entry name" value="Homeodomain-like_sf"/>
</dbReference>
<feature type="region of interest" description="Disordered" evidence="3">
    <location>
        <begin position="1"/>
        <end position="20"/>
    </location>
</feature>
<dbReference type="PANTHER" id="PTHR30055:SF237">
    <property type="entry name" value="TRANSCRIPTIONAL REPRESSOR MCE3R"/>
    <property type="match status" value="1"/>
</dbReference>
<comment type="caution">
    <text evidence="5">The sequence shown here is derived from an EMBL/GenBank/DDBJ whole genome shotgun (WGS) entry which is preliminary data.</text>
</comment>